<dbReference type="GO" id="GO:0005737">
    <property type="term" value="C:cytoplasm"/>
    <property type="evidence" value="ECO:0007669"/>
    <property type="project" value="TreeGrafter"/>
</dbReference>
<dbReference type="GO" id="GO:0006914">
    <property type="term" value="P:autophagy"/>
    <property type="evidence" value="ECO:0007669"/>
    <property type="project" value="TreeGrafter"/>
</dbReference>
<dbReference type="GO" id="GO:0034058">
    <property type="term" value="P:endosomal vesicle fusion"/>
    <property type="evidence" value="ECO:0007669"/>
    <property type="project" value="TreeGrafter"/>
</dbReference>
<evidence type="ECO:0008006" key="4">
    <source>
        <dbReference type="Google" id="ProtNLM"/>
    </source>
</evidence>
<name>A0A0D0CU47_9AGAR</name>
<dbReference type="GO" id="GO:0016020">
    <property type="term" value="C:membrane"/>
    <property type="evidence" value="ECO:0007669"/>
    <property type="project" value="TreeGrafter"/>
</dbReference>
<dbReference type="HOGENOM" id="CLU_004400_1_0_1"/>
<dbReference type="PANTHER" id="PTHR12894">
    <property type="entry name" value="CNH DOMAIN CONTAINING"/>
    <property type="match status" value="1"/>
</dbReference>
<keyword evidence="3" id="KW-1185">Reference proteome</keyword>
<organism evidence="2 3">
    <name type="scientific">Collybiopsis luxurians FD-317 M1</name>
    <dbReference type="NCBI Taxonomy" id="944289"/>
    <lineage>
        <taxon>Eukaryota</taxon>
        <taxon>Fungi</taxon>
        <taxon>Dikarya</taxon>
        <taxon>Basidiomycota</taxon>
        <taxon>Agaricomycotina</taxon>
        <taxon>Agaricomycetes</taxon>
        <taxon>Agaricomycetidae</taxon>
        <taxon>Agaricales</taxon>
        <taxon>Marasmiineae</taxon>
        <taxon>Omphalotaceae</taxon>
        <taxon>Collybiopsis</taxon>
        <taxon>Collybiopsis luxurians</taxon>
    </lineage>
</organism>
<dbReference type="PANTHER" id="PTHR12894:SF27">
    <property type="entry name" value="TRANSFORMING GROWTH FACTOR-BETA RECEPTOR-ASSOCIATED PROTEIN 1"/>
    <property type="match status" value="1"/>
</dbReference>
<evidence type="ECO:0000256" key="1">
    <source>
        <dbReference type="SAM" id="MobiDB-lite"/>
    </source>
</evidence>
<evidence type="ECO:0000313" key="2">
    <source>
        <dbReference type="EMBL" id="KIK62992.1"/>
    </source>
</evidence>
<sequence length="753" mass="83747">MSRLLLLGRQSVRSLVPTTFLSQVESLLESHRLEHAADLADQEARRQLYGGVPVDQAEKEQLQYIYQRIGFQYFKETIFENAGKHLFDGELDPRVLVSFFPDLRGDLYGENDTVNMYSGVAEHMPTESSVEELIAANLVRNYSPHLSPNTREAPSTSELRKILFTAAEDMLEAFLRKWRTRRVLENQNKSGGGGGAGSSRSEEYAVVDTILVKLFAKSEKTQDLYVLLSEAHNVIISEVEPVLIKNGQYNALCLLYKQAGDLLYKQAEVDEKLLDIWAKLIDGIWVDEDIPNPTADLVAHLTQLNERPDKSPAQMQLTQKWALWLMHESRDPEQGLKLLVSSRGPTRATGKRRQTHQNNKSIEDMEMDQDLLSRIKEANPVAAVQYLEYMILQRGNKAREIHMEYASTCIDEVLGYLKNEEAVERLWRAKAASYSSSSSSATSSQSSIPSAPPPFASYFASTTPDSPSKRARLKSLLFLQTSALYDASVIKERILDFHVDGKAAKAGQKPILSLELAILESKLGNHRTVLECLVDDVRDGASAEAYCTGRNGGGNGGREVIPARLRRSIAENTDGLSAWKDNAITAGRPGKGDDDAGPTNAELLKILLEVYMKIGGGEATKEAGIVEQQQVARLLNSQGIHLDVEDVIQTLPPSWPLHLVSSFISRSFRRTLHTSHETQILKMLALSENWDIKERTWPILRDEGCVIEEGVEGGGEGEDKDVGEGVDVVLDEKTVLPSEDPPPVDVFTEPKEE</sequence>
<dbReference type="AlphaFoldDB" id="A0A0D0CU47"/>
<feature type="region of interest" description="Disordered" evidence="1">
    <location>
        <begin position="710"/>
        <end position="753"/>
    </location>
</feature>
<gene>
    <name evidence="2" type="ORF">GYMLUDRAFT_163867</name>
</gene>
<dbReference type="InterPro" id="IPR032914">
    <property type="entry name" value="Vam6/VPS39/TRAP1"/>
</dbReference>
<proteinExistence type="predicted"/>
<feature type="compositionally biased region" description="Acidic residues" evidence="1">
    <location>
        <begin position="710"/>
        <end position="721"/>
    </location>
</feature>
<accession>A0A0D0CU47</accession>
<reference evidence="2 3" key="1">
    <citation type="submission" date="2014-04" db="EMBL/GenBank/DDBJ databases">
        <title>Evolutionary Origins and Diversification of the Mycorrhizal Mutualists.</title>
        <authorList>
            <consortium name="DOE Joint Genome Institute"/>
            <consortium name="Mycorrhizal Genomics Consortium"/>
            <person name="Kohler A."/>
            <person name="Kuo A."/>
            <person name="Nagy L.G."/>
            <person name="Floudas D."/>
            <person name="Copeland A."/>
            <person name="Barry K.W."/>
            <person name="Cichocki N."/>
            <person name="Veneault-Fourrey C."/>
            <person name="LaButti K."/>
            <person name="Lindquist E.A."/>
            <person name="Lipzen A."/>
            <person name="Lundell T."/>
            <person name="Morin E."/>
            <person name="Murat C."/>
            <person name="Riley R."/>
            <person name="Ohm R."/>
            <person name="Sun H."/>
            <person name="Tunlid A."/>
            <person name="Henrissat B."/>
            <person name="Grigoriev I.V."/>
            <person name="Hibbett D.S."/>
            <person name="Martin F."/>
        </authorList>
    </citation>
    <scope>NUCLEOTIDE SEQUENCE [LARGE SCALE GENOMIC DNA]</scope>
    <source>
        <strain evidence="2 3">FD-317 M1</strain>
    </source>
</reference>
<dbReference type="OrthoDB" id="10258882at2759"/>
<protein>
    <recommendedName>
        <fullName evidence="4">Vacuolar sorting protein 39/Transforming growth factor beta receptor-associated domain-containing protein</fullName>
    </recommendedName>
</protein>
<evidence type="ECO:0000313" key="3">
    <source>
        <dbReference type="Proteomes" id="UP000053593"/>
    </source>
</evidence>
<dbReference type="Proteomes" id="UP000053593">
    <property type="component" value="Unassembled WGS sequence"/>
</dbReference>
<dbReference type="EMBL" id="KN834765">
    <property type="protein sequence ID" value="KIK62992.1"/>
    <property type="molecule type" value="Genomic_DNA"/>
</dbReference>